<dbReference type="EMBL" id="QSEP01000173">
    <property type="protein sequence ID" value="RGZ77179.1"/>
    <property type="molecule type" value="Genomic_DNA"/>
</dbReference>
<evidence type="ECO:0000313" key="3">
    <source>
        <dbReference type="EMBL" id="CUM84862.1"/>
    </source>
</evidence>
<gene>
    <name evidence="4" type="ORF">DW972_14815</name>
    <name evidence="3" type="ORF">ERS852578_00639</name>
</gene>
<reference evidence="4 6" key="2">
    <citation type="submission" date="2018-08" db="EMBL/GenBank/DDBJ databases">
        <title>A genome reference for cultivated species of the human gut microbiota.</title>
        <authorList>
            <person name="Zou Y."/>
            <person name="Xue W."/>
            <person name="Luo G."/>
        </authorList>
    </citation>
    <scope>NUCLEOTIDE SEQUENCE [LARGE SCALE GENOMIC DNA]</scope>
    <source>
        <strain evidence="4 6">AM48-23BH</strain>
    </source>
</reference>
<reference evidence="3 5" key="1">
    <citation type="submission" date="2015-09" db="EMBL/GenBank/DDBJ databases">
        <authorList>
            <consortium name="Pathogen Informatics"/>
        </authorList>
    </citation>
    <scope>NUCLEOTIDE SEQUENCE [LARGE SCALE GENOMIC DNA]</scope>
    <source>
        <strain evidence="3 5">2789STDY5834966</strain>
    </source>
</reference>
<dbReference type="GeneID" id="75048386"/>
<dbReference type="OrthoDB" id="9796595at2"/>
<dbReference type="Pfam" id="PF08348">
    <property type="entry name" value="PAS_6"/>
    <property type="match status" value="1"/>
</dbReference>
<evidence type="ECO:0000259" key="1">
    <source>
        <dbReference type="Pfam" id="PF08348"/>
    </source>
</evidence>
<evidence type="ECO:0000313" key="6">
    <source>
        <dbReference type="Proteomes" id="UP000286561"/>
    </source>
</evidence>
<name>A0A173S3G6_9FIRM</name>
<protein>
    <submittedName>
        <fullName evidence="3">Uncharacterized protein conserved in bacteria</fullName>
    </submittedName>
</protein>
<evidence type="ECO:0000313" key="4">
    <source>
        <dbReference type="EMBL" id="RGZ77179.1"/>
    </source>
</evidence>
<feature type="domain" description="YheO-like" evidence="1">
    <location>
        <begin position="6"/>
        <end position="118"/>
    </location>
</feature>
<evidence type="ECO:0000313" key="5">
    <source>
        <dbReference type="Proteomes" id="UP000095390"/>
    </source>
</evidence>
<organism evidence="3 5">
    <name type="scientific">Anaerobutyricum hallii</name>
    <dbReference type="NCBI Taxonomy" id="39488"/>
    <lineage>
        <taxon>Bacteria</taxon>
        <taxon>Bacillati</taxon>
        <taxon>Bacillota</taxon>
        <taxon>Clostridia</taxon>
        <taxon>Lachnospirales</taxon>
        <taxon>Lachnospiraceae</taxon>
        <taxon>Anaerobutyricum</taxon>
    </lineage>
</organism>
<dbReference type="PANTHER" id="PTHR35568">
    <property type="entry name" value="TRANSCRIPTIONAL REGULATOR DAUR"/>
    <property type="match status" value="1"/>
</dbReference>
<dbReference type="EMBL" id="CYYC01000005">
    <property type="protein sequence ID" value="CUM84862.1"/>
    <property type="molecule type" value="Genomic_DNA"/>
</dbReference>
<dbReference type="InterPro" id="IPR039445">
    <property type="entry name" value="DauR-like_HTH"/>
</dbReference>
<dbReference type="Pfam" id="PF13309">
    <property type="entry name" value="HTH_22"/>
    <property type="match status" value="1"/>
</dbReference>
<dbReference type="PANTHER" id="PTHR35568:SF1">
    <property type="entry name" value="TRANSCRIPTIONAL REGULATOR DAUR"/>
    <property type="match status" value="1"/>
</dbReference>
<sequence length="228" mass="25567">MTDLLYSYTTTVKFLGSVLGPDYEVVLQDLSNINHSVIAIENGHISGRTIGSPLTSAVFQMLSSKVYEEDDFIANYKGVAENGHILRSSSMFIKDSNGNPIGLLCINFDDSRYMELHEKLFSLIHPGNFVKNISSGIAESKENVKDLSSRITENFAIDVASLREQIFNDATANFTTPVDRLNQNERKEIMIKLYEQGLFQLKGSIPFVAKRFSCSQATIYRYLGEINN</sequence>
<dbReference type="Proteomes" id="UP000286561">
    <property type="component" value="Unassembled WGS sequence"/>
</dbReference>
<dbReference type="InterPro" id="IPR013559">
    <property type="entry name" value="YheO"/>
</dbReference>
<dbReference type="RefSeq" id="WP_005346922.1">
    <property type="nucleotide sequence ID" value="NZ_CAKXER010000120.1"/>
</dbReference>
<proteinExistence type="predicted"/>
<dbReference type="InterPro" id="IPR039446">
    <property type="entry name" value="DauR-like"/>
</dbReference>
<dbReference type="Proteomes" id="UP000095390">
    <property type="component" value="Unassembled WGS sequence"/>
</dbReference>
<accession>A0A173S3G6</accession>
<evidence type="ECO:0000259" key="2">
    <source>
        <dbReference type="Pfam" id="PF13309"/>
    </source>
</evidence>
<dbReference type="AlphaFoldDB" id="A0A173S3G6"/>
<feature type="domain" description="Transcriptional regulator DauR-like HTH" evidence="2">
    <location>
        <begin position="164"/>
        <end position="223"/>
    </location>
</feature>